<dbReference type="Pfam" id="PF00194">
    <property type="entry name" value="Carb_anhydrase"/>
    <property type="match status" value="1"/>
</dbReference>
<reference evidence="11 12" key="1">
    <citation type="journal article" date="2011" name="Science">
        <title>The ecoresponsive genome of Daphnia pulex.</title>
        <authorList>
            <person name="Colbourne J.K."/>
            <person name="Pfrender M.E."/>
            <person name="Gilbert D."/>
            <person name="Thomas W.K."/>
            <person name="Tucker A."/>
            <person name="Oakley T.H."/>
            <person name="Tokishita S."/>
            <person name="Aerts A."/>
            <person name="Arnold G.J."/>
            <person name="Basu M.K."/>
            <person name="Bauer D.J."/>
            <person name="Caceres C.E."/>
            <person name="Carmel L."/>
            <person name="Casola C."/>
            <person name="Choi J.H."/>
            <person name="Detter J.C."/>
            <person name="Dong Q."/>
            <person name="Dusheyko S."/>
            <person name="Eads B.D."/>
            <person name="Frohlich T."/>
            <person name="Geiler-Samerotte K.A."/>
            <person name="Gerlach D."/>
            <person name="Hatcher P."/>
            <person name="Jogdeo S."/>
            <person name="Krijgsveld J."/>
            <person name="Kriventseva E.V."/>
            <person name="Kultz D."/>
            <person name="Laforsch C."/>
            <person name="Lindquist E."/>
            <person name="Lopez J."/>
            <person name="Manak J.R."/>
            <person name="Muller J."/>
            <person name="Pangilinan J."/>
            <person name="Patwardhan R.P."/>
            <person name="Pitluck S."/>
            <person name="Pritham E.J."/>
            <person name="Rechtsteiner A."/>
            <person name="Rho M."/>
            <person name="Rogozin I.B."/>
            <person name="Sakarya O."/>
            <person name="Salamov A."/>
            <person name="Schaack S."/>
            <person name="Shapiro H."/>
            <person name="Shiga Y."/>
            <person name="Skalitzky C."/>
            <person name="Smith Z."/>
            <person name="Souvorov A."/>
            <person name="Sung W."/>
            <person name="Tang Z."/>
            <person name="Tsuchiya D."/>
            <person name="Tu H."/>
            <person name="Vos H."/>
            <person name="Wang M."/>
            <person name="Wolf Y.I."/>
            <person name="Yamagata H."/>
            <person name="Yamada T."/>
            <person name="Ye Y."/>
            <person name="Shaw J.R."/>
            <person name="Andrews J."/>
            <person name="Crease T.J."/>
            <person name="Tang H."/>
            <person name="Lucas S.M."/>
            <person name="Robertson H.M."/>
            <person name="Bork P."/>
            <person name="Koonin E.V."/>
            <person name="Zdobnov E.M."/>
            <person name="Grigoriev I.V."/>
            <person name="Lynch M."/>
            <person name="Boore J.L."/>
        </authorList>
    </citation>
    <scope>NUCLEOTIDE SEQUENCE [LARGE SCALE GENOMIC DNA]</scope>
</reference>
<feature type="chain" id="PRO_5025073870" description="Carbonic anhydrase" evidence="9">
    <location>
        <begin position="23"/>
        <end position="294"/>
    </location>
</feature>
<dbReference type="STRING" id="6669.E9FXL3"/>
<dbReference type="SMART" id="SM01057">
    <property type="entry name" value="Carb_anhydrase"/>
    <property type="match status" value="1"/>
</dbReference>
<evidence type="ECO:0000256" key="5">
    <source>
        <dbReference type="ARBA" id="ARBA00022833"/>
    </source>
</evidence>
<comment type="cofactor">
    <cofactor evidence="9">
        <name>Zn(2+)</name>
        <dbReference type="ChEBI" id="CHEBI:29105"/>
    </cofactor>
</comment>
<dbReference type="InterPro" id="IPR018338">
    <property type="entry name" value="Carbonic_anhydrase_a-class_CS"/>
</dbReference>
<dbReference type="eggNOG" id="KOG0382">
    <property type="taxonomic scope" value="Eukaryota"/>
</dbReference>
<dbReference type="GO" id="GO:0005886">
    <property type="term" value="C:plasma membrane"/>
    <property type="evidence" value="ECO:0000318"/>
    <property type="project" value="GO_Central"/>
</dbReference>
<accession>E9FXL3</accession>
<evidence type="ECO:0000313" key="11">
    <source>
        <dbReference type="EMBL" id="EFX88103.1"/>
    </source>
</evidence>
<dbReference type="EC" id="4.2.1.1" evidence="3 9"/>
<evidence type="ECO:0000256" key="1">
    <source>
        <dbReference type="ARBA" id="ARBA00002904"/>
    </source>
</evidence>
<dbReference type="HOGENOM" id="CLU_039326_2_1_1"/>
<evidence type="ECO:0000256" key="8">
    <source>
        <dbReference type="ARBA" id="ARBA00048348"/>
    </source>
</evidence>
<gene>
    <name evidence="11" type="primary">CAA7D</name>
    <name evidence="11" type="ORF">DAPPUDRAFT_442483</name>
</gene>
<dbReference type="CDD" id="cd00326">
    <property type="entry name" value="alpha_CA"/>
    <property type="match status" value="1"/>
</dbReference>
<dbReference type="PROSITE" id="PS00162">
    <property type="entry name" value="ALPHA_CA_1"/>
    <property type="match status" value="1"/>
</dbReference>
<keyword evidence="6" id="KW-0325">Glycoprotein</keyword>
<feature type="signal peptide" evidence="9">
    <location>
        <begin position="1"/>
        <end position="22"/>
    </location>
</feature>
<dbReference type="PANTHER" id="PTHR18952">
    <property type="entry name" value="CARBONIC ANHYDRASE"/>
    <property type="match status" value="1"/>
</dbReference>
<dbReference type="EMBL" id="GL732526">
    <property type="protein sequence ID" value="EFX88103.1"/>
    <property type="molecule type" value="Genomic_DNA"/>
</dbReference>
<dbReference type="GO" id="GO:0008270">
    <property type="term" value="F:zinc ion binding"/>
    <property type="evidence" value="ECO:0007669"/>
    <property type="project" value="UniProtKB-UniRule"/>
</dbReference>
<evidence type="ECO:0000256" key="4">
    <source>
        <dbReference type="ARBA" id="ARBA00022723"/>
    </source>
</evidence>
<dbReference type="PANTHER" id="PTHR18952:SF265">
    <property type="entry name" value="CARBONIC ANHYDRASE"/>
    <property type="match status" value="1"/>
</dbReference>
<dbReference type="SUPFAM" id="SSF51069">
    <property type="entry name" value="Carbonic anhydrase"/>
    <property type="match status" value="1"/>
</dbReference>
<dbReference type="InterPro" id="IPR001148">
    <property type="entry name" value="CA_dom"/>
</dbReference>
<dbReference type="GO" id="GO:0004089">
    <property type="term" value="F:carbonate dehydratase activity"/>
    <property type="evidence" value="ECO:0000318"/>
    <property type="project" value="GO_Central"/>
</dbReference>
<evidence type="ECO:0000256" key="3">
    <source>
        <dbReference type="ARBA" id="ARBA00012925"/>
    </source>
</evidence>
<comment type="function">
    <text evidence="1 9">Reversible hydration of carbon dioxide.</text>
</comment>
<feature type="domain" description="Alpha-carbonic anhydrase" evidence="10">
    <location>
        <begin position="33"/>
        <end position="289"/>
    </location>
</feature>
<protein>
    <recommendedName>
        <fullName evidence="3 9">Carbonic anhydrase</fullName>
        <ecNumber evidence="3 9">4.2.1.1</ecNumber>
    </recommendedName>
</protein>
<dbReference type="InParanoid" id="E9FXL3"/>
<evidence type="ECO:0000256" key="9">
    <source>
        <dbReference type="RuleBase" id="RU367011"/>
    </source>
</evidence>
<evidence type="ECO:0000256" key="7">
    <source>
        <dbReference type="ARBA" id="ARBA00023239"/>
    </source>
</evidence>
<evidence type="ECO:0000256" key="6">
    <source>
        <dbReference type="ARBA" id="ARBA00023180"/>
    </source>
</evidence>
<evidence type="ECO:0000313" key="12">
    <source>
        <dbReference type="Proteomes" id="UP000000305"/>
    </source>
</evidence>
<dbReference type="FunFam" id="3.10.200.10:FF:000003">
    <property type="entry name" value="Carbonic anhydrase 12"/>
    <property type="match status" value="1"/>
</dbReference>
<comment type="similarity">
    <text evidence="2 9">Belongs to the alpha-carbonic anhydrase family.</text>
</comment>
<dbReference type="OrthoDB" id="429145at2759"/>
<dbReference type="PROSITE" id="PS51144">
    <property type="entry name" value="ALPHA_CA_2"/>
    <property type="match status" value="1"/>
</dbReference>
<keyword evidence="7 9" id="KW-0456">Lyase</keyword>
<keyword evidence="12" id="KW-1185">Reference proteome</keyword>
<dbReference type="InterPro" id="IPR036398">
    <property type="entry name" value="CA_dom_sf"/>
</dbReference>
<keyword evidence="9" id="KW-0732">Signal</keyword>
<dbReference type="InterPro" id="IPR023561">
    <property type="entry name" value="Carbonic_anhydrase_a-class"/>
</dbReference>
<dbReference type="Proteomes" id="UP000000305">
    <property type="component" value="Unassembled WGS sequence"/>
</dbReference>
<dbReference type="AlphaFoldDB" id="E9FXL3"/>
<proteinExistence type="inferred from homology"/>
<keyword evidence="5 9" id="KW-0862">Zinc</keyword>
<name>E9FXL3_DAPPU</name>
<dbReference type="Gene3D" id="3.10.200.10">
    <property type="entry name" value="Alpha carbonic anhydrase"/>
    <property type="match status" value="1"/>
</dbReference>
<evidence type="ECO:0000256" key="2">
    <source>
        <dbReference type="ARBA" id="ARBA00010718"/>
    </source>
</evidence>
<dbReference type="FunCoup" id="E9FXL3">
    <property type="interactions" value="67"/>
</dbReference>
<dbReference type="KEGG" id="dpx:DAPPUDRAFT_442483"/>
<keyword evidence="4 9" id="KW-0479">Metal-binding</keyword>
<comment type="catalytic activity">
    <reaction evidence="8 9">
        <text>hydrogencarbonate + H(+) = CO2 + H2O</text>
        <dbReference type="Rhea" id="RHEA:10748"/>
        <dbReference type="ChEBI" id="CHEBI:15377"/>
        <dbReference type="ChEBI" id="CHEBI:15378"/>
        <dbReference type="ChEBI" id="CHEBI:16526"/>
        <dbReference type="ChEBI" id="CHEBI:17544"/>
        <dbReference type="EC" id="4.2.1.1"/>
    </reaction>
</comment>
<sequence>MLDKMFTLLQIALVVSLGLANGAVIRVETEPKNAWTYDDPEQWPVNFPMCGGEQQSPINLDPFTALEFDYPTFNFFNYDKAFVETVINNGHTIMLQVKENLPVQDLPYLTGGGLPGVYRFHQLHFHWGSDVSRGSEHRIADQPFPAELHIVHYNEKYGDFATASGYPDGLAVLGIMIETEAHDNIAFRHIQHFETIANPLDAQTYDVAVPIPLEDLLPDDPTAFFRYDGSLTTPECNESVFWTVFQTPIAISERQLAKFRGVFDDELRPLENNYRPVQELHNRVVSYRPASQRL</sequence>
<evidence type="ECO:0000259" key="10">
    <source>
        <dbReference type="PROSITE" id="PS51144"/>
    </source>
</evidence>
<organism evidence="11 12">
    <name type="scientific">Daphnia pulex</name>
    <name type="common">Water flea</name>
    <dbReference type="NCBI Taxonomy" id="6669"/>
    <lineage>
        <taxon>Eukaryota</taxon>
        <taxon>Metazoa</taxon>
        <taxon>Ecdysozoa</taxon>
        <taxon>Arthropoda</taxon>
        <taxon>Crustacea</taxon>
        <taxon>Branchiopoda</taxon>
        <taxon>Diplostraca</taxon>
        <taxon>Cladocera</taxon>
        <taxon>Anomopoda</taxon>
        <taxon>Daphniidae</taxon>
        <taxon>Daphnia</taxon>
    </lineage>
</organism>